<organism evidence="2 3">
    <name type="scientific">Fimbriiglobus ruber</name>
    <dbReference type="NCBI Taxonomy" id="1908690"/>
    <lineage>
        <taxon>Bacteria</taxon>
        <taxon>Pseudomonadati</taxon>
        <taxon>Planctomycetota</taxon>
        <taxon>Planctomycetia</taxon>
        <taxon>Gemmatales</taxon>
        <taxon>Gemmataceae</taxon>
        <taxon>Fimbriiglobus</taxon>
    </lineage>
</organism>
<evidence type="ECO:0000256" key="1">
    <source>
        <dbReference type="SAM" id="MobiDB-lite"/>
    </source>
</evidence>
<evidence type="ECO:0000313" key="3">
    <source>
        <dbReference type="Proteomes" id="UP000214646"/>
    </source>
</evidence>
<dbReference type="Proteomes" id="UP000214646">
    <property type="component" value="Unassembled WGS sequence"/>
</dbReference>
<name>A0A225E9T9_9BACT</name>
<accession>A0A225E9T9</accession>
<feature type="compositionally biased region" description="Basic and acidic residues" evidence="1">
    <location>
        <begin position="50"/>
        <end position="79"/>
    </location>
</feature>
<gene>
    <name evidence="2" type="ORF">FRUB_01197</name>
</gene>
<feature type="region of interest" description="Disordered" evidence="1">
    <location>
        <begin position="1"/>
        <end position="110"/>
    </location>
</feature>
<comment type="caution">
    <text evidence="2">The sequence shown here is derived from an EMBL/GenBank/DDBJ whole genome shotgun (WGS) entry which is preliminary data.</text>
</comment>
<feature type="compositionally biased region" description="Basic and acidic residues" evidence="1">
    <location>
        <begin position="14"/>
        <end position="29"/>
    </location>
</feature>
<sequence length="110" mass="11984">MDKLGKLFSPQMNAEERGPDEGRNSDRARRGSPTPPFGLRKYGRPLAVYTDRHSIFEPHEKGRPLADPDTAARDTDRMSTRAGGYGRPSVGPNGGVGDPRRAPDPVNENG</sequence>
<protein>
    <submittedName>
        <fullName evidence="2">Mobile element protein</fullName>
    </submittedName>
</protein>
<keyword evidence="3" id="KW-1185">Reference proteome</keyword>
<evidence type="ECO:0000313" key="2">
    <source>
        <dbReference type="EMBL" id="OWK47498.1"/>
    </source>
</evidence>
<dbReference type="AlphaFoldDB" id="A0A225E9T9"/>
<dbReference type="EMBL" id="NIDE01000001">
    <property type="protein sequence ID" value="OWK47498.1"/>
    <property type="molecule type" value="Genomic_DNA"/>
</dbReference>
<proteinExistence type="predicted"/>
<reference evidence="3" key="1">
    <citation type="submission" date="2017-06" db="EMBL/GenBank/DDBJ databases">
        <title>Genome analysis of Fimbriiglobus ruber SP5, the first member of the order Planctomycetales with confirmed chitinolytic capability.</title>
        <authorList>
            <person name="Ravin N.V."/>
            <person name="Rakitin A.L."/>
            <person name="Ivanova A.A."/>
            <person name="Beletsky A.V."/>
            <person name="Kulichevskaya I.S."/>
            <person name="Mardanov A.V."/>
            <person name="Dedysh S.N."/>
        </authorList>
    </citation>
    <scope>NUCLEOTIDE SEQUENCE [LARGE SCALE GENOMIC DNA]</scope>
    <source>
        <strain evidence="3">SP5</strain>
    </source>
</reference>